<dbReference type="PANTHER" id="PTHR33908:SF11">
    <property type="entry name" value="MEMBRANE PROTEIN"/>
    <property type="match status" value="1"/>
</dbReference>
<evidence type="ECO:0000259" key="9">
    <source>
        <dbReference type="Pfam" id="PF13231"/>
    </source>
</evidence>
<evidence type="ECO:0000256" key="1">
    <source>
        <dbReference type="ARBA" id="ARBA00004651"/>
    </source>
</evidence>
<dbReference type="Pfam" id="PF13231">
    <property type="entry name" value="PMT_2"/>
    <property type="match status" value="1"/>
</dbReference>
<dbReference type="GO" id="GO:0016763">
    <property type="term" value="F:pentosyltransferase activity"/>
    <property type="evidence" value="ECO:0007669"/>
    <property type="project" value="TreeGrafter"/>
</dbReference>
<name>A0A0G0BUT0_9BACT</name>
<protein>
    <submittedName>
        <fullName evidence="10">PMT family glycosyltransferase, 4-amino-4-deoxy-L-arabinose transferase</fullName>
    </submittedName>
</protein>
<evidence type="ECO:0000313" key="11">
    <source>
        <dbReference type="Proteomes" id="UP000034127"/>
    </source>
</evidence>
<dbReference type="InterPro" id="IPR050297">
    <property type="entry name" value="LipidA_mod_glycosyltrf_83"/>
</dbReference>
<sequence length="473" mass="54244">MKKVDFLLLSFILSVALLFRLYRINTPLADFHSWRQVDTAAVARNFVKSGFDLMRPKYDDFSNVQSGIENPQGLRMVEFPLYNAIFASISKYIPGLPIEIWGRLTSVFFSLIIIAIIHYLTLRESGRLAAFFASLIYAVFPFFVFFSRAVLPETTALSFSFLAIFFLYLNPRSLFLCLISLLFFASSMLIKPTVIFFGLPLTYIFYASSPKKFLKNIIFYLYFILSIIPLYLWRNYIKQFPEGVPVSEWLITSVNTGGALQRIFFKPAFFRWIFFERINNLILGGFAASFFVIGSFLKSKKLLLHSILVSSLAFLFVFQGGNVQHEYYQTLILPALAIFSGVGISYLLSLKKDVIYPNVRNVVIISLILFSWLISFYKVRDYYNFSPDQVASAKIINSLTGKNDLVVTDTTGDTTLLYLSDRRGAPSIFKDPKTLKELGYNFLVTSSSSEIDILKSENYFIIFENEKMTIFKL</sequence>
<feature type="transmembrane region" description="Helical" evidence="8">
    <location>
        <begin position="100"/>
        <end position="121"/>
    </location>
</feature>
<feature type="transmembrane region" description="Helical" evidence="8">
    <location>
        <begin position="217"/>
        <end position="233"/>
    </location>
</feature>
<feature type="transmembrane region" description="Helical" evidence="8">
    <location>
        <begin position="302"/>
        <end position="318"/>
    </location>
</feature>
<evidence type="ECO:0000256" key="6">
    <source>
        <dbReference type="ARBA" id="ARBA00022989"/>
    </source>
</evidence>
<evidence type="ECO:0000256" key="4">
    <source>
        <dbReference type="ARBA" id="ARBA00022679"/>
    </source>
</evidence>
<evidence type="ECO:0000256" key="5">
    <source>
        <dbReference type="ARBA" id="ARBA00022692"/>
    </source>
</evidence>
<keyword evidence="2" id="KW-1003">Cell membrane</keyword>
<dbReference type="InterPro" id="IPR038731">
    <property type="entry name" value="RgtA/B/C-like"/>
</dbReference>
<keyword evidence="5 8" id="KW-0812">Transmembrane</keyword>
<organism evidence="10 11">
    <name type="scientific">Candidatus Roizmanbacteria bacterium GW2011_GWC2_35_12</name>
    <dbReference type="NCBI Taxonomy" id="1618485"/>
    <lineage>
        <taxon>Bacteria</taxon>
        <taxon>Candidatus Roizmaniibacteriota</taxon>
    </lineage>
</organism>
<gene>
    <name evidence="10" type="ORF">UR63_C0012G0031</name>
</gene>
<feature type="transmembrane region" description="Helical" evidence="8">
    <location>
        <begin position="330"/>
        <end position="349"/>
    </location>
</feature>
<proteinExistence type="predicted"/>
<keyword evidence="4 10" id="KW-0808">Transferase</keyword>
<evidence type="ECO:0000313" key="10">
    <source>
        <dbReference type="EMBL" id="KKP67546.1"/>
    </source>
</evidence>
<feature type="transmembrane region" description="Helical" evidence="8">
    <location>
        <begin position="361"/>
        <end position="379"/>
    </location>
</feature>
<comment type="caution">
    <text evidence="10">The sequence shown here is derived from an EMBL/GenBank/DDBJ whole genome shotgun (WGS) entry which is preliminary data.</text>
</comment>
<keyword evidence="7 8" id="KW-0472">Membrane</keyword>
<dbReference type="EMBL" id="LBPX01000012">
    <property type="protein sequence ID" value="KKP67546.1"/>
    <property type="molecule type" value="Genomic_DNA"/>
</dbReference>
<reference evidence="10 11" key="1">
    <citation type="journal article" date="2015" name="Nature">
        <title>rRNA introns, odd ribosomes, and small enigmatic genomes across a large radiation of phyla.</title>
        <authorList>
            <person name="Brown C.T."/>
            <person name="Hug L.A."/>
            <person name="Thomas B.C."/>
            <person name="Sharon I."/>
            <person name="Castelle C.J."/>
            <person name="Singh A."/>
            <person name="Wilkins M.J."/>
            <person name="Williams K.H."/>
            <person name="Banfield J.F."/>
        </authorList>
    </citation>
    <scope>NUCLEOTIDE SEQUENCE [LARGE SCALE GENOMIC DNA]</scope>
</reference>
<dbReference type="PANTHER" id="PTHR33908">
    <property type="entry name" value="MANNOSYLTRANSFERASE YKCB-RELATED"/>
    <property type="match status" value="1"/>
</dbReference>
<keyword evidence="6 8" id="KW-1133">Transmembrane helix</keyword>
<evidence type="ECO:0000256" key="8">
    <source>
        <dbReference type="SAM" id="Phobius"/>
    </source>
</evidence>
<feature type="transmembrane region" description="Helical" evidence="8">
    <location>
        <begin position="278"/>
        <end position="296"/>
    </location>
</feature>
<dbReference type="AlphaFoldDB" id="A0A0G0BUT0"/>
<dbReference type="GO" id="GO:0009103">
    <property type="term" value="P:lipopolysaccharide biosynthetic process"/>
    <property type="evidence" value="ECO:0007669"/>
    <property type="project" value="UniProtKB-ARBA"/>
</dbReference>
<keyword evidence="3" id="KW-0328">Glycosyltransferase</keyword>
<feature type="transmembrane region" description="Helical" evidence="8">
    <location>
        <begin position="181"/>
        <end position="205"/>
    </location>
</feature>
<comment type="subcellular location">
    <subcellularLocation>
        <location evidence="1">Cell membrane</location>
        <topology evidence="1">Multi-pass membrane protein</topology>
    </subcellularLocation>
</comment>
<feature type="transmembrane region" description="Helical" evidence="8">
    <location>
        <begin position="151"/>
        <end position="169"/>
    </location>
</feature>
<evidence type="ECO:0000256" key="2">
    <source>
        <dbReference type="ARBA" id="ARBA00022475"/>
    </source>
</evidence>
<dbReference type="GO" id="GO:0005886">
    <property type="term" value="C:plasma membrane"/>
    <property type="evidence" value="ECO:0007669"/>
    <property type="project" value="UniProtKB-SubCell"/>
</dbReference>
<evidence type="ECO:0000256" key="3">
    <source>
        <dbReference type="ARBA" id="ARBA00022676"/>
    </source>
</evidence>
<accession>A0A0G0BUT0</accession>
<dbReference type="Proteomes" id="UP000034127">
    <property type="component" value="Unassembled WGS sequence"/>
</dbReference>
<feature type="domain" description="Glycosyltransferase RgtA/B/C/D-like" evidence="9">
    <location>
        <begin position="102"/>
        <end position="229"/>
    </location>
</feature>
<evidence type="ECO:0000256" key="7">
    <source>
        <dbReference type="ARBA" id="ARBA00023136"/>
    </source>
</evidence>
<feature type="transmembrane region" description="Helical" evidence="8">
    <location>
        <begin position="128"/>
        <end position="145"/>
    </location>
</feature>